<dbReference type="SUPFAM" id="SSF63748">
    <property type="entry name" value="Tudor/PWWP/MBT"/>
    <property type="match status" value="1"/>
</dbReference>
<evidence type="ECO:0000259" key="1">
    <source>
        <dbReference type="PROSITE" id="PS50304"/>
    </source>
</evidence>
<organism evidence="2">
    <name type="scientific">Tetraodon nigroviridis</name>
    <name type="common">Spotted green pufferfish</name>
    <name type="synonym">Chelonodon nigroviridis</name>
    <dbReference type="NCBI Taxonomy" id="99883"/>
    <lineage>
        <taxon>Eukaryota</taxon>
        <taxon>Metazoa</taxon>
        <taxon>Chordata</taxon>
        <taxon>Craniata</taxon>
        <taxon>Vertebrata</taxon>
        <taxon>Euteleostomi</taxon>
        <taxon>Actinopterygii</taxon>
        <taxon>Neopterygii</taxon>
        <taxon>Teleostei</taxon>
        <taxon>Neoteleostei</taxon>
        <taxon>Acanthomorphata</taxon>
        <taxon>Eupercaria</taxon>
        <taxon>Tetraodontiformes</taxon>
        <taxon>Tetradontoidea</taxon>
        <taxon>Tetraodontidae</taxon>
        <taxon>Tetraodon</taxon>
    </lineage>
</organism>
<dbReference type="AlphaFoldDB" id="Q4RTN5"/>
<accession>Q4RTN5</accession>
<protein>
    <submittedName>
        <fullName evidence="2">(spotted green pufferfish) hypothetical protein</fullName>
    </submittedName>
</protein>
<dbReference type="InterPro" id="IPR002999">
    <property type="entry name" value="Tudor"/>
</dbReference>
<dbReference type="EMBL" id="CAAE01014997">
    <property type="protein sequence ID" value="CAG08247.1"/>
    <property type="molecule type" value="Genomic_DNA"/>
</dbReference>
<evidence type="ECO:0000313" key="2">
    <source>
        <dbReference type="EMBL" id="CAG08247.1"/>
    </source>
</evidence>
<dbReference type="SMART" id="SM00333">
    <property type="entry name" value="TUDOR"/>
    <property type="match status" value="1"/>
</dbReference>
<reference evidence="2" key="2">
    <citation type="submission" date="2004-02" db="EMBL/GenBank/DDBJ databases">
        <authorList>
            <consortium name="Genoscope"/>
            <consortium name="Whitehead Institute Centre for Genome Research"/>
        </authorList>
    </citation>
    <scope>NUCLEOTIDE SEQUENCE</scope>
</reference>
<dbReference type="KEGG" id="tng:GSTEN00029175G001"/>
<dbReference type="PANTHER" id="PTHR16442:SF1">
    <property type="entry name" value="RING FINGER PROTEIN 17"/>
    <property type="match status" value="1"/>
</dbReference>
<gene>
    <name evidence="2" type="ORF">GSTENG00029175001</name>
</gene>
<proteinExistence type="predicted"/>
<dbReference type="InterPro" id="IPR035437">
    <property type="entry name" value="SNase_OB-fold_sf"/>
</dbReference>
<name>Q4RTN5_TETNG</name>
<dbReference type="Gene3D" id="2.30.30.140">
    <property type="match status" value="3"/>
</dbReference>
<dbReference type="PANTHER" id="PTHR16442">
    <property type="entry name" value="RING FINGER PROTEIN 17"/>
    <property type="match status" value="1"/>
</dbReference>
<feature type="domain" description="Tudor" evidence="1">
    <location>
        <begin position="296"/>
        <end position="354"/>
    </location>
</feature>
<dbReference type="PROSITE" id="PS50304">
    <property type="entry name" value="TUDOR"/>
    <property type="match status" value="1"/>
</dbReference>
<reference evidence="2" key="1">
    <citation type="journal article" date="2004" name="Nature">
        <title>Genome duplication in the teleost fish Tetraodon nigroviridis reveals the early vertebrate proto-karyotype.</title>
        <authorList>
            <person name="Jaillon O."/>
            <person name="Aury J.-M."/>
            <person name="Brunet F."/>
            <person name="Petit J.-L."/>
            <person name="Stange-Thomann N."/>
            <person name="Mauceli E."/>
            <person name="Bouneau L."/>
            <person name="Fischer C."/>
            <person name="Ozouf-Costaz C."/>
            <person name="Bernot A."/>
            <person name="Nicaud S."/>
            <person name="Jaffe D."/>
            <person name="Fisher S."/>
            <person name="Lutfalla G."/>
            <person name="Dossat C."/>
            <person name="Segurens B."/>
            <person name="Dasilva C."/>
            <person name="Salanoubat M."/>
            <person name="Levy M."/>
            <person name="Boudet N."/>
            <person name="Castellano S."/>
            <person name="Anthouard V."/>
            <person name="Jubin C."/>
            <person name="Castelli V."/>
            <person name="Katinka M."/>
            <person name="Vacherie B."/>
            <person name="Biemont C."/>
            <person name="Skalli Z."/>
            <person name="Cattolico L."/>
            <person name="Poulain J."/>
            <person name="De Berardinis V."/>
            <person name="Cruaud C."/>
            <person name="Duprat S."/>
            <person name="Brottier P."/>
            <person name="Coutanceau J.-P."/>
            <person name="Gouzy J."/>
            <person name="Parra G."/>
            <person name="Lardier G."/>
            <person name="Chapple C."/>
            <person name="McKernan K.J."/>
            <person name="McEwan P."/>
            <person name="Bosak S."/>
            <person name="Kellis M."/>
            <person name="Volff J.-N."/>
            <person name="Guigo R."/>
            <person name="Zody M.C."/>
            <person name="Mesirov J."/>
            <person name="Lindblad-Toh K."/>
            <person name="Birren B."/>
            <person name="Nusbaum C."/>
            <person name="Kahn D."/>
            <person name="Robinson-Rechavi M."/>
            <person name="Laudet V."/>
            <person name="Schachter V."/>
            <person name="Quetier F."/>
            <person name="Saurin W."/>
            <person name="Scarpelli C."/>
            <person name="Wincker P."/>
            <person name="Lander E.S."/>
            <person name="Weissenbach J."/>
            <person name="Roest Crollius H."/>
        </authorList>
    </citation>
    <scope>NUCLEOTIDE SEQUENCE [LARGE SCALE GENOMIC DNA]</scope>
</reference>
<dbReference type="OrthoDB" id="5800423at2759"/>
<comment type="caution">
    <text evidence="2">The sequence shown here is derived from an EMBL/GenBank/DDBJ whole genome shotgun (WGS) entry which is preliminary data.</text>
</comment>
<dbReference type="Gene3D" id="2.40.50.90">
    <property type="match status" value="1"/>
</dbReference>
<dbReference type="Pfam" id="PF00567">
    <property type="entry name" value="TUDOR"/>
    <property type="match status" value="1"/>
</dbReference>
<sequence length="801" mass="89127">MERRQRAQDDARAAVEEETAFKMEGKRKQVARSSVLESLCVWLLLETFPRAKDRRPYQGLPVPIWTLRNVTSVHVKSGRESAVVSLQATLGEKEKQRIGLLADVFQSKNKDLLVGLLQRLSGPEKPNQDKPVEHQALADVIVEEVIYEQEKQGSMIFVQWKKGLWCRANVIKVFQKGFTGAVNCCPADQLASVQAFCVDYGLTETVTIETETQAALGTEVTAESFVDAVNKRMRKGEQAEKVQLHSIAPLAIRCALKNLVPYSLVENMELALLSVQLQECYNAAAVTGADDLVVYCPVIGQAYVACADDQLWHRVQVIGHPGDGQVEIFYVDLGNKKIAPVTDLRRIKDEFFTLPIMAIRCCLEEIVPRDGKTWDKSCTERFISLAHQKVVTVVAVHSEADGEPLPIIMFESDLNGPQANMAQLLVKEGLACLKQGSMTDQAVSSGNEPVVWDSPLHLGLAACDVDSMNPKVTIEDKEELLTSEATLKLPAQLKELHEEVKDLSPVPVTLSCSNEMGQFVSMADFLVKRQFEQLTETVRQSIKTLPRPNSYECKSVQGCAVMGSDMLWYRGEVVEVLGEYVKFGGQWQWDAVALLREMLLNRTVDVDIKELPSDRRAALSVEVFIDGINLNAILSLHNHASVHHSVLVPKGLVDPVEPILGPFLDLDIPQKGAQFQARVRHLRTPNKLFLMPLDGTADLEVDGETLDDALRRVNAAIDKLPQIACFPQDYPCLAEYSDGFYYRAKIVKFASLEPACEPELTVLLYNLHGELVHLPLIRKGLAELAEQEGDESSFTQVYTQT</sequence>